<dbReference type="GO" id="GO:0003924">
    <property type="term" value="F:GTPase activity"/>
    <property type="evidence" value="ECO:0007669"/>
    <property type="project" value="TreeGrafter"/>
</dbReference>
<accession>G8BW68</accession>
<dbReference type="InterPro" id="IPR030378">
    <property type="entry name" value="G_CP_dom"/>
</dbReference>
<dbReference type="Pfam" id="PF01926">
    <property type="entry name" value="MMR_HSR1"/>
    <property type="match status" value="1"/>
</dbReference>
<dbReference type="EMBL" id="HE612862">
    <property type="protein sequence ID" value="CCE64146.1"/>
    <property type="molecule type" value="Genomic_DNA"/>
</dbReference>
<keyword evidence="2" id="KW-0342">GTP-binding</keyword>
<dbReference type="PROSITE" id="PS51721">
    <property type="entry name" value="G_CP"/>
    <property type="match status" value="1"/>
</dbReference>
<keyword evidence="5" id="KW-1185">Reference proteome</keyword>
<evidence type="ECO:0000259" key="3">
    <source>
        <dbReference type="PROSITE" id="PS51721"/>
    </source>
</evidence>
<dbReference type="OrthoDB" id="269151at2759"/>
<dbReference type="Proteomes" id="UP000005666">
    <property type="component" value="Chromosome 7"/>
</dbReference>
<organism evidence="4 5">
    <name type="scientific">Tetrapisispora phaffii (strain ATCC 24235 / CBS 4417 / NBRC 1672 / NRRL Y-8282 / UCD 70-5)</name>
    <name type="common">Yeast</name>
    <name type="synonym">Fabospora phaffii</name>
    <dbReference type="NCBI Taxonomy" id="1071381"/>
    <lineage>
        <taxon>Eukaryota</taxon>
        <taxon>Fungi</taxon>
        <taxon>Dikarya</taxon>
        <taxon>Ascomycota</taxon>
        <taxon>Saccharomycotina</taxon>
        <taxon>Saccharomycetes</taxon>
        <taxon>Saccharomycetales</taxon>
        <taxon>Saccharomycetaceae</taxon>
        <taxon>Tetrapisispora</taxon>
    </lineage>
</organism>
<evidence type="ECO:0000256" key="2">
    <source>
        <dbReference type="ARBA" id="ARBA00023134"/>
    </source>
</evidence>
<evidence type="ECO:0000256" key="1">
    <source>
        <dbReference type="ARBA" id="ARBA00022741"/>
    </source>
</evidence>
<evidence type="ECO:0000313" key="5">
    <source>
        <dbReference type="Proteomes" id="UP000005666"/>
    </source>
</evidence>
<protein>
    <recommendedName>
        <fullName evidence="3">CP-type G domain-containing protein</fullName>
    </recommendedName>
</protein>
<reference evidence="4 5" key="1">
    <citation type="journal article" date="2011" name="Proc. Natl. Acad. Sci. U.S.A.">
        <title>Evolutionary erosion of yeast sex chromosomes by mating-type switching accidents.</title>
        <authorList>
            <person name="Gordon J.L."/>
            <person name="Armisen D."/>
            <person name="Proux-Wera E."/>
            <person name="Oheigeartaigh S.S."/>
            <person name="Byrne K.P."/>
            <person name="Wolfe K.H."/>
        </authorList>
    </citation>
    <scope>NUCLEOTIDE SEQUENCE [LARGE SCALE GENOMIC DNA]</scope>
    <source>
        <strain evidence="5">ATCC 24235 / CBS 4417 / NBRC 1672 / NRRL Y-8282 / UCD 70-5</strain>
    </source>
</reference>
<dbReference type="KEGG" id="tpf:TPHA_0G03050"/>
<feature type="domain" description="CP-type G" evidence="3">
    <location>
        <begin position="29"/>
        <end position="227"/>
    </location>
</feature>
<dbReference type="GO" id="GO:1902775">
    <property type="term" value="P:mitochondrial large ribosomal subunit assembly"/>
    <property type="evidence" value="ECO:0007669"/>
    <property type="project" value="EnsemblFungi"/>
</dbReference>
<dbReference type="InterPro" id="IPR023179">
    <property type="entry name" value="GTP-bd_ortho_bundle_sf"/>
</dbReference>
<dbReference type="InterPro" id="IPR006073">
    <property type="entry name" value="GTP-bd"/>
</dbReference>
<dbReference type="AlphaFoldDB" id="G8BW68"/>
<dbReference type="GO" id="GO:0005743">
    <property type="term" value="C:mitochondrial inner membrane"/>
    <property type="evidence" value="ECO:0007669"/>
    <property type="project" value="EnsemblFungi"/>
</dbReference>
<dbReference type="HOGENOM" id="CLU_011106_0_1_1"/>
<dbReference type="eggNOG" id="KOG2485">
    <property type="taxonomic scope" value="Eukaryota"/>
</dbReference>
<dbReference type="Gene3D" id="3.40.50.300">
    <property type="entry name" value="P-loop containing nucleotide triphosphate hydrolases"/>
    <property type="match status" value="1"/>
</dbReference>
<dbReference type="RefSeq" id="XP_003686580.1">
    <property type="nucleotide sequence ID" value="XM_003686532.1"/>
</dbReference>
<dbReference type="GO" id="GO:0032543">
    <property type="term" value="P:mitochondrial translation"/>
    <property type="evidence" value="ECO:0007669"/>
    <property type="project" value="TreeGrafter"/>
</dbReference>
<dbReference type="PANTHER" id="PTHR45782">
    <property type="entry name" value="MITOCHONDRIAL RIBOSOME-ASSOCIATED GTPASE 1"/>
    <property type="match status" value="1"/>
</dbReference>
<sequence>MRQYLPLFKNGFLPRYSFPNYNIVTTDFKGHQMKAMTRFFKILPQLNFILELRDLRAPLSTRNPLFDQLLLQDKSRKVKKLVVYTKKDMMLSGNNSNENQDIIQKLQNWHGAINEMFMVINCNDRQDVSNLLKVIKYQKELFEDQNDLLPMGYKVLVSGMPNVGKSTLVNALRGISGATNSQKRKNKVARTGGQAGVTRSTSELIRISPDSESSAIYLIDSPGISLPGRMTNSTNKMLPLSLCGCVKSNLVDPTIIADYLLYLLNLQTSKAFERYPGELEDPSNDINEVLTRLDKSSSRKTSKKTRYSRFIIDGEPDYNSIAAIWVNKWRQHQKGDVGVFFDPEILLDTTEFSYKDYTRRETQKIQEYFNIGDKMKKKHAMAPTIRNVDDLF</sequence>
<dbReference type="CDD" id="cd01856">
    <property type="entry name" value="YlqF"/>
    <property type="match status" value="1"/>
</dbReference>
<evidence type="ECO:0000313" key="4">
    <source>
        <dbReference type="EMBL" id="CCE64146.1"/>
    </source>
</evidence>
<dbReference type="STRING" id="1071381.G8BW68"/>
<name>G8BW68_TETPH</name>
<dbReference type="GeneID" id="11535953"/>
<dbReference type="InterPro" id="IPR027417">
    <property type="entry name" value="P-loop_NTPase"/>
</dbReference>
<proteinExistence type="predicted"/>
<keyword evidence="1" id="KW-0547">Nucleotide-binding</keyword>
<dbReference type="Gene3D" id="1.10.1580.10">
    <property type="match status" value="1"/>
</dbReference>
<dbReference type="SUPFAM" id="SSF52540">
    <property type="entry name" value="P-loop containing nucleoside triphosphate hydrolases"/>
    <property type="match status" value="1"/>
</dbReference>
<dbReference type="PANTHER" id="PTHR45782:SF4">
    <property type="entry name" value="MITOCHONDRIAL RIBOSOME-ASSOCIATED GTPASE 1"/>
    <property type="match status" value="1"/>
</dbReference>
<dbReference type="OMA" id="IRWWREE"/>
<dbReference type="GO" id="GO:0005525">
    <property type="term" value="F:GTP binding"/>
    <property type="evidence" value="ECO:0007669"/>
    <property type="project" value="UniProtKB-KW"/>
</dbReference>
<gene>
    <name evidence="4" type="primary">TPHA0G03050</name>
    <name evidence="4" type="ordered locus">TPHA_0G03050</name>
</gene>